<dbReference type="Proteomes" id="UP000606494">
    <property type="component" value="Unassembled WGS sequence"/>
</dbReference>
<gene>
    <name evidence="1" type="ORF">H8B17_04160</name>
</gene>
<dbReference type="EMBL" id="JACNYK010000001">
    <property type="protein sequence ID" value="MBD1424769.1"/>
    <property type="molecule type" value="Genomic_DNA"/>
</dbReference>
<sequence length="51" mass="5697">MKCFIFENTDFSSSFPIDGKEAKDLGLHSSTTFTSLFLNSMQLPSVKQHAI</sequence>
<proteinExistence type="predicted"/>
<name>A0ABR7Y0F5_9SPHI</name>
<comment type="caution">
    <text evidence="1">The sequence shown here is derived from an EMBL/GenBank/DDBJ whole genome shotgun (WGS) entry which is preliminary data.</text>
</comment>
<accession>A0ABR7Y0F5</accession>
<dbReference type="RefSeq" id="WP_190307875.1">
    <property type="nucleotide sequence ID" value="NZ_JACNYK010000001.1"/>
</dbReference>
<evidence type="ECO:0000313" key="1">
    <source>
        <dbReference type="EMBL" id="MBD1424769.1"/>
    </source>
</evidence>
<keyword evidence="2" id="KW-1185">Reference proteome</keyword>
<organism evidence="1 2">
    <name type="scientific">Sphingobacterium arenae</name>
    <dbReference type="NCBI Taxonomy" id="1280598"/>
    <lineage>
        <taxon>Bacteria</taxon>
        <taxon>Pseudomonadati</taxon>
        <taxon>Bacteroidota</taxon>
        <taxon>Sphingobacteriia</taxon>
        <taxon>Sphingobacteriales</taxon>
        <taxon>Sphingobacteriaceae</taxon>
        <taxon>Sphingobacterium</taxon>
    </lineage>
</organism>
<protein>
    <submittedName>
        <fullName evidence="1">Uncharacterized protein</fullName>
    </submittedName>
</protein>
<evidence type="ECO:0000313" key="2">
    <source>
        <dbReference type="Proteomes" id="UP000606494"/>
    </source>
</evidence>
<reference evidence="1 2" key="1">
    <citation type="submission" date="2020-08" db="EMBL/GenBank/DDBJ databases">
        <title>Sphingobacterium sp. DN00404 isolated from aquaculture water.</title>
        <authorList>
            <person name="Zhang M."/>
        </authorList>
    </citation>
    <scope>NUCLEOTIDE SEQUENCE [LARGE SCALE GENOMIC DNA]</scope>
    <source>
        <strain evidence="1 2">KCTC 32294</strain>
    </source>
</reference>